<dbReference type="GO" id="GO:0005886">
    <property type="term" value="C:plasma membrane"/>
    <property type="evidence" value="ECO:0007669"/>
    <property type="project" value="UniProtKB-SubCell"/>
</dbReference>
<comment type="subcellular location">
    <subcellularLocation>
        <location evidence="6">Cell membrane</location>
        <topology evidence="6">Multi-pass membrane protein</topology>
    </subcellularLocation>
    <subcellularLocation>
        <location evidence="1">Membrane</location>
        <topology evidence="1">Multi-pass membrane protein</topology>
    </subcellularLocation>
</comment>
<dbReference type="STRING" id="1542390.KX01_86"/>
<name>A0A1J0KR99_9GAMM</name>
<feature type="transmembrane region" description="Helical" evidence="6">
    <location>
        <begin position="135"/>
        <end position="162"/>
    </location>
</feature>
<sequence length="253" mass="27685">MIFLLGALIGFISSFSSALLGGGSALISIPAFYYIIVNAYNTKAHAMHIAITTVCAVSMVLGLIAFYKHYKVKHITFNEIKSYLIYIALGAFVGAIIVKCLDTASLKNMFAIILFISASWMLFQKDRKAFKSRKVIENGLAGVCGFLSVVVGATTFVTMFFIKIGMEIKRAIAATSFCIFLKSMIAMIVLSYGAHTDVIDTVGYLNIPLLVSAVPFTVFGSLLAVRYLDVISPRILKELLILLMYTSSFAMMI</sequence>
<dbReference type="EMBL" id="CP009654">
    <property type="protein sequence ID" value="APC96277.1"/>
    <property type="molecule type" value="Genomic_DNA"/>
</dbReference>
<keyword evidence="3 6" id="KW-0812">Transmembrane</keyword>
<feature type="transmembrane region" description="Helical" evidence="6">
    <location>
        <begin position="104"/>
        <end position="123"/>
    </location>
</feature>
<proteinExistence type="inferred from homology"/>
<keyword evidence="4 6" id="KW-1133">Transmembrane helix</keyword>
<feature type="transmembrane region" description="Helical" evidence="6">
    <location>
        <begin position="45"/>
        <end position="68"/>
    </location>
</feature>
<evidence type="ECO:0000256" key="1">
    <source>
        <dbReference type="ARBA" id="ARBA00004141"/>
    </source>
</evidence>
<evidence type="ECO:0000256" key="4">
    <source>
        <dbReference type="ARBA" id="ARBA00022989"/>
    </source>
</evidence>
<dbReference type="KEGG" id="frc:KX01_86"/>
<organism evidence="7 8">
    <name type="scientific">Francisella frigiditurris</name>
    <dbReference type="NCBI Taxonomy" id="1542390"/>
    <lineage>
        <taxon>Bacteria</taxon>
        <taxon>Pseudomonadati</taxon>
        <taxon>Pseudomonadota</taxon>
        <taxon>Gammaproteobacteria</taxon>
        <taxon>Thiotrichales</taxon>
        <taxon>Francisellaceae</taxon>
        <taxon>Francisella</taxon>
    </lineage>
</organism>
<dbReference type="Proteomes" id="UP000182521">
    <property type="component" value="Chromosome"/>
</dbReference>
<evidence type="ECO:0000256" key="6">
    <source>
        <dbReference type="RuleBase" id="RU363041"/>
    </source>
</evidence>
<feature type="transmembrane region" description="Helical" evidence="6">
    <location>
        <begin position="80"/>
        <end position="98"/>
    </location>
</feature>
<feature type="transmembrane region" description="Helical" evidence="6">
    <location>
        <begin position="204"/>
        <end position="228"/>
    </location>
</feature>
<accession>A0A1J0KR99</accession>
<dbReference type="AlphaFoldDB" id="A0A1J0KR99"/>
<dbReference type="RefSeq" id="WP_071663120.1">
    <property type="nucleotide sequence ID" value="NZ_CP009654.1"/>
</dbReference>
<evidence type="ECO:0000256" key="3">
    <source>
        <dbReference type="ARBA" id="ARBA00022692"/>
    </source>
</evidence>
<dbReference type="InterPro" id="IPR002781">
    <property type="entry name" value="TM_pro_TauE-like"/>
</dbReference>
<evidence type="ECO:0000313" key="7">
    <source>
        <dbReference type="EMBL" id="APC96277.1"/>
    </source>
</evidence>
<feature type="transmembrane region" description="Helical" evidence="6">
    <location>
        <begin position="168"/>
        <end position="192"/>
    </location>
</feature>
<comment type="similarity">
    <text evidence="2 6">Belongs to the 4-toluene sulfonate uptake permease (TSUP) (TC 2.A.102) family.</text>
</comment>
<keyword evidence="8" id="KW-1185">Reference proteome</keyword>
<reference evidence="8" key="1">
    <citation type="submission" date="2014-10" db="EMBL/GenBank/DDBJ databases">
        <authorList>
            <person name="Kuske C.R."/>
            <person name="Challacombe J.F."/>
            <person name="Daligault H.E."/>
            <person name="Davenport K.W."/>
            <person name="Johnson S.L."/>
            <person name="Siddaramappa S."/>
            <person name="Petersen J.M."/>
        </authorList>
    </citation>
    <scope>NUCLEOTIDE SEQUENCE [LARGE SCALE GENOMIC DNA]</scope>
    <source>
        <strain evidence="8">CA97-1460</strain>
    </source>
</reference>
<evidence type="ECO:0000256" key="2">
    <source>
        <dbReference type="ARBA" id="ARBA00009142"/>
    </source>
</evidence>
<evidence type="ECO:0000313" key="8">
    <source>
        <dbReference type="Proteomes" id="UP000182521"/>
    </source>
</evidence>
<keyword evidence="5 6" id="KW-0472">Membrane</keyword>
<protein>
    <recommendedName>
        <fullName evidence="6">Probable membrane transporter protein</fullName>
    </recommendedName>
</protein>
<dbReference type="PANTHER" id="PTHR43483:SF3">
    <property type="entry name" value="MEMBRANE TRANSPORTER PROTEIN HI_0806-RELATED"/>
    <property type="match status" value="1"/>
</dbReference>
<dbReference type="Pfam" id="PF01925">
    <property type="entry name" value="TauE"/>
    <property type="match status" value="1"/>
</dbReference>
<keyword evidence="6" id="KW-1003">Cell membrane</keyword>
<evidence type="ECO:0000256" key="5">
    <source>
        <dbReference type="ARBA" id="ARBA00023136"/>
    </source>
</evidence>
<dbReference type="PANTHER" id="PTHR43483">
    <property type="entry name" value="MEMBRANE TRANSPORTER PROTEIN HI_0806-RELATED"/>
    <property type="match status" value="1"/>
</dbReference>
<gene>
    <name evidence="7" type="ORF">KX01_86</name>
</gene>